<sequence>MASSSAVPTFNINTNKSYILKDRTIFVSMNNLDVQVECPVDFGSLERNGVDIKGYFSAQHMDDYFKMLNRPSYLNMVKDFWVRAEVYDRRDAEDEEAKLVKDNPTLKGKSRTEMGLRPFRGTKIRSAVMGMEITITQETIARACRCSNSGLFQIDAVKSQWEGKINGVLFGGNPKAKTS</sequence>
<dbReference type="Gramene" id="rna22318">
    <property type="protein sequence ID" value="RHN60096.1"/>
    <property type="gene ID" value="gene22318"/>
</dbReference>
<name>A0A396I387_MEDTR</name>
<dbReference type="EMBL" id="PSQE01000004">
    <property type="protein sequence ID" value="RHN60096.1"/>
    <property type="molecule type" value="Genomic_DNA"/>
</dbReference>
<gene>
    <name evidence="1" type="ORF">MtrunA17_Chr4g0021651</name>
</gene>
<comment type="caution">
    <text evidence="1">The sequence shown here is derived from an EMBL/GenBank/DDBJ whole genome shotgun (WGS) entry which is preliminary data.</text>
</comment>
<evidence type="ECO:0000313" key="1">
    <source>
        <dbReference type="EMBL" id="RHN60096.1"/>
    </source>
</evidence>
<proteinExistence type="predicted"/>
<accession>A0A396I387</accession>
<dbReference type="Proteomes" id="UP000265566">
    <property type="component" value="Chromosome 4"/>
</dbReference>
<reference evidence="1" key="1">
    <citation type="journal article" date="2018" name="Nat. Plants">
        <title>Whole-genome landscape of Medicago truncatula symbiotic genes.</title>
        <authorList>
            <person name="Pecrix Y."/>
            <person name="Gamas P."/>
            <person name="Carrere S."/>
        </authorList>
    </citation>
    <scope>NUCLEOTIDE SEQUENCE</scope>
    <source>
        <tissue evidence="1">Leaves</tissue>
    </source>
</reference>
<dbReference type="AlphaFoldDB" id="A0A396I387"/>
<organism evidence="1">
    <name type="scientific">Medicago truncatula</name>
    <name type="common">Barrel medic</name>
    <name type="synonym">Medicago tribuloides</name>
    <dbReference type="NCBI Taxonomy" id="3880"/>
    <lineage>
        <taxon>Eukaryota</taxon>
        <taxon>Viridiplantae</taxon>
        <taxon>Streptophyta</taxon>
        <taxon>Embryophyta</taxon>
        <taxon>Tracheophyta</taxon>
        <taxon>Spermatophyta</taxon>
        <taxon>Magnoliopsida</taxon>
        <taxon>eudicotyledons</taxon>
        <taxon>Gunneridae</taxon>
        <taxon>Pentapetalae</taxon>
        <taxon>rosids</taxon>
        <taxon>fabids</taxon>
        <taxon>Fabales</taxon>
        <taxon>Fabaceae</taxon>
        <taxon>Papilionoideae</taxon>
        <taxon>50 kb inversion clade</taxon>
        <taxon>NPAAA clade</taxon>
        <taxon>Hologalegina</taxon>
        <taxon>IRL clade</taxon>
        <taxon>Trifolieae</taxon>
        <taxon>Medicago</taxon>
    </lineage>
</organism>
<protein>
    <submittedName>
        <fullName evidence="1">Uncharacterized protein</fullName>
    </submittedName>
</protein>